<dbReference type="InterPro" id="IPR015797">
    <property type="entry name" value="NUDIX_hydrolase-like_dom_sf"/>
</dbReference>
<organism evidence="2 3">
    <name type="scientific">Ophiostoma piceae (strain UAMH 11346)</name>
    <name type="common">Sap stain fungus</name>
    <dbReference type="NCBI Taxonomy" id="1262450"/>
    <lineage>
        <taxon>Eukaryota</taxon>
        <taxon>Fungi</taxon>
        <taxon>Dikarya</taxon>
        <taxon>Ascomycota</taxon>
        <taxon>Pezizomycotina</taxon>
        <taxon>Sordariomycetes</taxon>
        <taxon>Sordariomycetidae</taxon>
        <taxon>Ophiostomatales</taxon>
        <taxon>Ophiostomataceae</taxon>
        <taxon>Ophiostoma</taxon>
    </lineage>
</organism>
<evidence type="ECO:0000313" key="2">
    <source>
        <dbReference type="EMBL" id="EPE04621.1"/>
    </source>
</evidence>
<dbReference type="AlphaFoldDB" id="S3BYR2"/>
<dbReference type="OrthoDB" id="276276at2759"/>
<dbReference type="PANTHER" id="PTHR43736">
    <property type="entry name" value="ADP-RIBOSE PYROPHOSPHATASE"/>
    <property type="match status" value="1"/>
</dbReference>
<dbReference type="HOGENOM" id="CLU_067850_0_0_1"/>
<dbReference type="Pfam" id="PF00293">
    <property type="entry name" value="NUDIX"/>
    <property type="match status" value="1"/>
</dbReference>
<accession>S3BYR2</accession>
<dbReference type="Gene3D" id="3.90.79.10">
    <property type="entry name" value="Nucleoside Triphosphate Pyrophosphohydrolase"/>
    <property type="match status" value="1"/>
</dbReference>
<dbReference type="PANTHER" id="PTHR43736:SF1">
    <property type="entry name" value="DIHYDRONEOPTERIN TRIPHOSPHATE DIPHOSPHATASE"/>
    <property type="match status" value="1"/>
</dbReference>
<gene>
    <name evidence="2" type="ORF">F503_06170</name>
</gene>
<sequence length="207" mass="22292">MPPQNPPPSVFAFTFDPSLQPFNVSPQTWLTTNDKHFAGLAVAAVVFDDKDRVLLVQRAAHDSMPNKWEVPGGAADQDGDTLLGGAARELWEEAGLIATRFTRIVPQPAVAPDEGAVTSPAPAYPDHPGSVFSNRSGSKIMVRFAFQAEVESCAPVVLDPEEHQDYVWATEAEVRAGVTTDGRLIPATVPATRAFILEAFRLRGASN</sequence>
<dbReference type="VEuPathDB" id="FungiDB:F503_06170"/>
<dbReference type="OMA" id="EHQDYVW"/>
<name>S3BYR2_OPHP1</name>
<dbReference type="CDD" id="cd02883">
    <property type="entry name" value="NUDIX_Hydrolase"/>
    <property type="match status" value="1"/>
</dbReference>
<reference evidence="2 3" key="1">
    <citation type="journal article" date="2013" name="BMC Genomics">
        <title>The genome and transcriptome of the pine saprophyte Ophiostoma piceae, and a comparison with the bark beetle-associated pine pathogen Grosmannia clavigera.</title>
        <authorList>
            <person name="Haridas S."/>
            <person name="Wang Y."/>
            <person name="Lim L."/>
            <person name="Massoumi Alamouti S."/>
            <person name="Jackman S."/>
            <person name="Docking R."/>
            <person name="Robertson G."/>
            <person name="Birol I."/>
            <person name="Bohlmann J."/>
            <person name="Breuil C."/>
        </authorList>
    </citation>
    <scope>NUCLEOTIDE SEQUENCE [LARGE SCALE GENOMIC DNA]</scope>
    <source>
        <strain evidence="2 3">UAMH 11346</strain>
    </source>
</reference>
<evidence type="ECO:0000259" key="1">
    <source>
        <dbReference type="PROSITE" id="PS51462"/>
    </source>
</evidence>
<dbReference type="SUPFAM" id="SSF55811">
    <property type="entry name" value="Nudix"/>
    <property type="match status" value="1"/>
</dbReference>
<proteinExistence type="predicted"/>
<dbReference type="Proteomes" id="UP000016923">
    <property type="component" value="Unassembled WGS sequence"/>
</dbReference>
<dbReference type="PROSITE" id="PS51462">
    <property type="entry name" value="NUDIX"/>
    <property type="match status" value="1"/>
</dbReference>
<dbReference type="eggNOG" id="ENOG502S8JU">
    <property type="taxonomic scope" value="Eukaryota"/>
</dbReference>
<evidence type="ECO:0000313" key="3">
    <source>
        <dbReference type="Proteomes" id="UP000016923"/>
    </source>
</evidence>
<dbReference type="EMBL" id="KE148159">
    <property type="protein sequence ID" value="EPE04621.1"/>
    <property type="molecule type" value="Genomic_DNA"/>
</dbReference>
<protein>
    <submittedName>
        <fullName evidence="2">Nudix domain-containing protein</fullName>
    </submittedName>
</protein>
<dbReference type="STRING" id="1262450.S3BYR2"/>
<dbReference type="InterPro" id="IPR000086">
    <property type="entry name" value="NUDIX_hydrolase_dom"/>
</dbReference>
<feature type="domain" description="Nudix hydrolase" evidence="1">
    <location>
        <begin position="37"/>
        <end position="197"/>
    </location>
</feature>
<keyword evidence="3" id="KW-1185">Reference proteome</keyword>